<evidence type="ECO:0000313" key="4">
    <source>
        <dbReference type="Proteomes" id="UP001186944"/>
    </source>
</evidence>
<feature type="domain" description="Fibronectin type-III" evidence="2">
    <location>
        <begin position="5415"/>
        <end position="5518"/>
    </location>
</feature>
<protein>
    <recommendedName>
        <fullName evidence="2">Fibronectin type-III domain-containing protein</fullName>
    </recommendedName>
</protein>
<organism evidence="3 4">
    <name type="scientific">Pinctada imbricata</name>
    <name type="common">Atlantic pearl-oyster</name>
    <name type="synonym">Pinctada martensii</name>
    <dbReference type="NCBI Taxonomy" id="66713"/>
    <lineage>
        <taxon>Eukaryota</taxon>
        <taxon>Metazoa</taxon>
        <taxon>Spiralia</taxon>
        <taxon>Lophotrochozoa</taxon>
        <taxon>Mollusca</taxon>
        <taxon>Bivalvia</taxon>
        <taxon>Autobranchia</taxon>
        <taxon>Pteriomorphia</taxon>
        <taxon>Pterioida</taxon>
        <taxon>Pterioidea</taxon>
        <taxon>Pteriidae</taxon>
        <taxon>Pinctada</taxon>
    </lineage>
</organism>
<gene>
    <name evidence="3" type="ORF">FSP39_007535</name>
</gene>
<dbReference type="InterPro" id="IPR036116">
    <property type="entry name" value="FN3_sf"/>
</dbReference>
<dbReference type="PROSITE" id="PS50853">
    <property type="entry name" value="FN3"/>
    <property type="match status" value="1"/>
</dbReference>
<accession>A0AA89CA48</accession>
<dbReference type="PANTHER" id="PTHR16897">
    <property type="entry name" value="OS10G0105400 PROTEIN"/>
    <property type="match status" value="1"/>
</dbReference>
<evidence type="ECO:0000256" key="1">
    <source>
        <dbReference type="SAM" id="MobiDB-lite"/>
    </source>
</evidence>
<keyword evidence="4" id="KW-1185">Reference proteome</keyword>
<dbReference type="EMBL" id="VSWD01000005">
    <property type="protein sequence ID" value="KAK3101942.1"/>
    <property type="molecule type" value="Genomic_DNA"/>
</dbReference>
<feature type="region of interest" description="Disordered" evidence="1">
    <location>
        <begin position="3747"/>
        <end position="3777"/>
    </location>
</feature>
<dbReference type="InterPro" id="IPR003961">
    <property type="entry name" value="FN3_dom"/>
</dbReference>
<dbReference type="Gene3D" id="2.60.40.10">
    <property type="entry name" value="Immunoglobulins"/>
    <property type="match status" value="1"/>
</dbReference>
<proteinExistence type="predicted"/>
<dbReference type="PANTHER" id="PTHR16897:SF2">
    <property type="entry name" value="OS03G0226600 PROTEIN"/>
    <property type="match status" value="1"/>
</dbReference>
<reference evidence="3" key="1">
    <citation type="submission" date="2019-08" db="EMBL/GenBank/DDBJ databases">
        <title>The improved chromosome-level genome for the pearl oyster Pinctada fucata martensii using PacBio sequencing and Hi-C.</title>
        <authorList>
            <person name="Zheng Z."/>
        </authorList>
    </citation>
    <scope>NUCLEOTIDE SEQUENCE</scope>
    <source>
        <strain evidence="3">ZZ-2019</strain>
        <tissue evidence="3">Adductor muscle</tissue>
    </source>
</reference>
<dbReference type="InterPro" id="IPR013783">
    <property type="entry name" value="Ig-like_fold"/>
</dbReference>
<comment type="caution">
    <text evidence="3">The sequence shown here is derived from an EMBL/GenBank/DDBJ whole genome shotgun (WGS) entry which is preliminary data.</text>
</comment>
<dbReference type="Proteomes" id="UP001186944">
    <property type="component" value="Unassembled WGS sequence"/>
</dbReference>
<name>A0AA89CA48_PINIB</name>
<dbReference type="SUPFAM" id="SSF49265">
    <property type="entry name" value="Fibronectin type III"/>
    <property type="match status" value="3"/>
</dbReference>
<evidence type="ECO:0000313" key="3">
    <source>
        <dbReference type="EMBL" id="KAK3101942.1"/>
    </source>
</evidence>
<evidence type="ECO:0000259" key="2">
    <source>
        <dbReference type="PROSITE" id="PS50853"/>
    </source>
</evidence>
<feature type="region of interest" description="Disordered" evidence="1">
    <location>
        <begin position="4109"/>
        <end position="4132"/>
    </location>
</feature>
<sequence>MLSFERFQFNISLLDLEFGEDKTFHLDRVFKIDYNILDLTGERAYLVSMTISACFNDPSPCDFTTVILDRAVLPKPPCAWYTGFKDKSFSLAGWKSDNSYPANQVLPTAAISKLMDEMGILDFVDTPACDRQSESSIYANAFQGWVSACSALTPPALDGSQITCVMAQSCLSLDCCVEVNELQRTMRTFVDVDLCNYQLRVGIDRLQFNRTLKGFNWGELDKFDLYGVFVVEYMMSDLHADSELLLNMNISVCYESSAPCDKVFQVFKNTKVPKTTCDWKIDFIHPDFSLSTWMTGKGLNPSDPLQSSYVSELLHDMGVADLINDNSCNRNGARFTGKDSNNWLDVSTLYIFMLHQECSKPTSNLNSLGATTSCRITSECTEVECCMDVNKVGRSFNMYVYADVCNYKLTVGIEKLQLNYSLVDYSYGQSKHVSLYGVINLDFMLTDLSAENLLVFDMNMSVCFEAQGACEIFTGIFSQAKLNKPTCDWNTDFAIKDFSLKKWLSDKGLSENDNLPSHTVQELLHDLDLAYFMKDSVCQRQGVLFTPSLNGWNSGCPQSVSLPTIPGNDTCHLYDYCTGVRCCVEVEKLQRTIDFSLSLDPCNYRLTINIEKLSVEESLISYTFGQKKYFNIQGVLRLEYEITDLSSERKYQVDLKLKVCFESGGPCVAEIAILSGTLLPKKVCKWDTDFLDSTFSIVTWRQQEGIPANDVLTPVQITKLMNDLGLDDFIDNPKCDSTSAKYTPSVNGWKNECTKTLDSPFPAVSTPTTSCVYDSTCTTTECCMGVSSIGTVFSTYVRVDPCTFTMQVGSENLKFSKDIFDYDYGTEEQFWLFGVSRIKFSMYDLATEGYYLTTMELKACLVADTTTTPCDVIIPLLTNYKLPKRSCDWNTQIMDGSAFNLTSWLISESLPDTDPLQEFVVTRLMTELGLTKYLGDSQCDVSSATYTPSVNGWKNECPSPSTLPTISGNSKCQVTSECTKINCCLDVPLLGRTFSFYLHIDACYNTLSVGIEKQYRKHSLIGYSFGTVERFNLKGTVRLEYSIRDLPGANKYVISMKASGCVDSTESCATEVQILDNTFISKPACTWDANYPVQEFSRDQWIVEQNLASSPVFPSWAVDAFLAKLQLAQYVKNPTCSRSASMYTPASNGWKNDCGSVSTLPSLSAHPMNCNLGTDCDVVTCCIEAAFLTQSFETSIKIDNCDQTIELSIEKLSFKISLANYVWARKFFLNSAVRIGYTLYDLVGEEEYLANVDISLCWESFKPCQFVATVLQNTRLPKKTCQYNTNFIDAVFDLTTWGTANSIDTSTMTSVDNGRLFEYLDIGHHMKAYDQVCDQFSSTYSPSLNGWKTDSTCTDVKPATSLPNEAHCAVGTDCRSIDCCIKTPTLNDRPINIKFGLDNCNWKMTIGIEMYSIEETLYGFTFDQWDTFYLKGAFKIDYKIIDLQGEDEFLVWLKYKSCFSATAPCSQDITVLDATRLPKQTCTWNADFSVPNFSLSGWKTSNGVGQNDVVDEYIRSRILTDIGISQYLNDVPCSSSSPPYTGATNGWKNDCPTSLPESLSSLNSGIVGNIKSKCTEVSFCYQSDNVNRNFEFTVDIDSCSSLLTVSVEKYSHQVSLFDFTYGKTEMFSLGGAVNVMYNIVDMPNEGSFRITLWATLCWESSGSCEKNETVFSQQRLPKLPCDFKQDYKTQGFSLSTWFTNKGYTPVQSLTGTQRSELLQDLGMARYLLTTPCNQSSAVYEPSNQLTTWKNECAGLSGLPVLPSEVRCNMASSCTSVDCCVAVDTIDTTMNTFVSFDPCTFVLTVGIDNYKFRETLLNYRMGNNYILFKGNNINTFFDIDDLWAKHQLIMNMKISVCFEASGPCVINNVVILDNEILPKQSCQLSPNIPVQGFSLKAWRTAAGYGDGDVLSVTDLAKVHEMLGMSAYLDDTVCDRTSAPYGPTSNGWMKDCAERVTLPFNAALRSNCILTSSCTGISCCTSLENPLTSFRSYLTIDSCGERLTVGIDHLSYNISLLDFNFGTEQNLWLQGVYRLDYIIWDLSEENVYIVTMNISACFESSGDCLVQETIISQVNLPKPSCNYKSADYKIPGFSLSGYLASLGKPTIAPLDDHIRAQLLRDTGLAPFMSKNKCDRSTGVYAGADQKGWTSACSMPVDTYFVVFLACSMPVDTKALPDNITCHIPSSCTAVQCCIDVDIISSTVSTLLSLDPCQQKLTIKIEELTKEDKLYDFTWGTPDYFYLENIFRIEYVVNEFSGERKYLINLNISVCWESGQSCDLVAMVFDGGLLPMKPCVWNPGFVDPSFSLTKWYVDNSLSAGSSLSKENKLILQDTLGISEYLLGCNRNDNPYTPAINGWKTECTDGQSSTGSFSSSQAIGCYVDSTCTNTRCCVEIDTLGRSVETKLLIDPCNFKLQISIDRLSFEVSLYEFQYGMLFILDLDNLYAEGKYLISMSISECWESAGPCDHTYVVYDNVLMTKPMCNWTTGYLIPDFSLTTYLTSKGVSNVNAHPYPKDVLLHLTEDTGLARYTLDSECDNTAGVYAGAIDGFTSSCTAGLTLPILPLSSDIVCHITDFCTGVECCYFLKPFQRSVDIKFSIDHCNSLLFIKVENAFYNRSLVDFDWGTEQNFELLGIIRIKYKIYNLQAERSYHIDMEIASCYESSGQQCATSDTYQVFNDTVLPKQICDWSHDYIYSDFNFAKWKGDKGVSGDLDDYHVSTLLDTLGVAAYMETSQCSRTSNYYVPSTDGWFIACQRSVDLPTLNSDTMSNCRLTTDCTGVECCTDVPQIQRTLRTFLKIDSCTNRVNLGIERFHRNISLTDYTKWGQQEQFWLGGVFRVDFTIHEMYGQKYYRVDMTTSVCFNASQSCDIVVPIFQNTLLPKSICSYDTDFYIPNFSLDSWLLNEGLPLTPVSGSSQKLLMSQLGVAPYLEDTECSFTSPQYNNNPNGWVKDCALSVNDAALQMADTTAIRANLGPSCTSVNMCIKGDKFGRNFHGYVEVDPCSYQLRVGIEEFFYNRTLEGYSWDFQLSSWLTSRGLSLPIDQSNTVELMRDLHVGRYMQSTQCSQTDQGSIYQGSTDGFTSSCTSLPVLDLPNTLSGSKTVCHIDNTCTKVSCCSEVSNINRNMEISIDINNCEQNMKITLERYTFNVDLRKYTWKQVLLIVMFILFFSYNIQELVVDNSYFVDLSVSVCLNAQGPCDFTNTVFTDMTLPRRTCTSSGFSEIDSSFKLKNWLADRNEDPEASVISDLLQAELFQQFKIAPFMRETASQCDLANAIYQNPDANSFTTACATPQSNPQTLPSGTVCHIPVSCTAVMCCTNVALYNRKIYAALDFNECGNIITVTVEDRVAEYRYPVFDFGKFKISNQENNPDYLVDFKVSVCTNSTGPCDMEIVVLSNANYPRKTCDYVTGFIDTSFSYDQWLLDKGIQNYPPDNAYADKLMVDLGLQHVISRPESCSHTDSIYSRAAVNNWINDCARIDNSTLGAITTNNTRCYIPTSCHYVSCCMIVPELRRHLLASVFMETCTFNMTAKLEDRAEFRDLFPYTWQTQEEMQLYGVLRMKYLATSTPNNEEILMHIDLKTYFEGNVSSYANYTDSEVFSLPLKYQTCDPAEEIPFKANCPGMTIPAEAQTFCKFTSDCKGVECCLPTDYIEGTRKTSFIFQVLNCNDKLDFSLERKSTSLALSGITRDTLQQKEYGTGPLKTFTVNYTLTEMAQGQTVDMSIDVCGLVGGTCKAYDIMSSTAITATNCGGGKRRRRKKRQADPEELDPTDFPGGMRSLMESGASEAQIKRYVDRTRNYVFEEQYANLEEGEVPEFDDTVTVKTSLKSLGRKNPFTIPAQRKRITFVRNIDGEEQIIALLEGSNEPEREDMLFVVGLGLSQAGVEMLGEELADMTIVDIENLMDQKFVDPSEVFKLSKDLRDLARGLYSDFIEKIFDDPEDIFKSFDLSVKGDFSFPRVEIILFSYSQFFMVGGLVPMTFEFGAGGYYGMDFLVNAKILEMKAIVEVTPYGGLLVYGELGIGLLLYGKLRLEGEIMDLRFPTTAEITFNKFPLDVQLTMYLELTPIKLNLFALVTLEIELLGITKTLFEVSLFEYTTPTIRKKLIDNSKKEEDKSPPVIEPFVDNKSTRKRRDSDVPCEVKQLINKDYTEPEFKISIRAADDRSQVKLTLNIGTSPGASNVLQGKELGGPSTILKEKLSITGVPLYFTVRAENDAGGVATATCSLPTYDVTLPVGRITPGFTATSNAKVMKAQVVAFEDSEMTQTQGAIGYGIGIYGEQIVGWKNIVLKENNVNTDIGDDPLNQKVLTLFTELRTGRLVGRKLVFATYKKVNSPGLCAKYCSDLPPTKCSSFNYDFGTSGTCELCEGIESPSFELHKDGLFEHYERLGVGKSFEFDLSDLKLLHNQSVIVNVLIRNKLGYQSIISSSSVSVDFTCPEPGPISNATADILEIVPCKDNIPNDRLDWELRCRGINAAIKNHREIQDGPGSRTVFNGHNPLNELLYTKANTFISANWDGFYDYDSKILGYSLTAGLQPCADDVHNHHDPHKHFFEESQWTYNAMVSPIDAPYTILPDGRYYVSVRAINKVDYGGPLSTTVCHTTPFAVDNSPPVVYDVYDIKYDEDTFNLTAYQNSSDPHSGLVYIDVCLGETTRDCYALNWRRFNTEPFIQLVFPIQDGVAVWFKIKAINNVDLRTIKVADAAIIVDRSPPIAGVVNDGPTLGVDIVYTNKNKEICANWQNFYDPESGISLYMMSAGSEPLTNSTDVSSLVRLGSTIHTYCIPLNDTTALQHNNVYYATIWAFNQAVVQRNISAISNGVLVDLTAPVEGQLVDGDYDSFADLEYSANKVTVALQWKNFADPESGILEYKVRVNRAADLSGNYSVIRDWVTLTKTATEVKWLNFDLSHRDQVKSELMTINGATTALTVYTSGFILDLTRPDLKYLRDGLTSTDREFQSNTDSLSVSFKYVDEESDIDHYKVQIFRILEGTKQQIVPNIKNAWKKLTGPTDRTTYTETGLTLENGLTYLVKVGAVNKAGYQAAFTTNGVIIDKTKPTLEWIRVGTLSGQIESIIDGYVYQADPNGIEASWSAFDAQSNILDYKLAVGTTPGGTDIMDWKSVGAVTSLYIDGLSLSVTDDNTKIPVYYVSMKAENGAGLISDPITSTPIVVVQRDKPGITHDGADKTEGELIPNLGVDIDYQPGLSTVTVQFNGFASFLHGVMRFEMAVGTTPGGEDLLGFTERGIMLKEESNVPGGGVASTGCSQVTLPLKPATQYYTTIRGITNSGNVLESVSDGFMVDITGPAITMESDNQASSTDISMEAVIYQQTAESLEGKWSYNDTESLITDAWYSVGTYPYADDVKAMEKIDISVDYRSSIPYASIQPSLSGKPNMISVWSMNSVGITTKITSASLVVDSTPPVAGNVTCPTYVQSSGPVVCSWDSYIDYESFIVSYDISMGTQQGGSDVFSNGTTAGNIFTYAIQDFENELVNGRKYYVTVTAVNAVGLKAYAFSGEIIVDSTPPTFGKVIDLSTSYRADYTSNDQTVNLNRKICTTDEDCDQLDAICTESLTTLIVTWQPFQDTESGIDRYEVAVGTTSGGGQVKKYSAVPSGVRYHAIEGLNLLNYRQLFVSIKGVNGAGLTSVSTSNGIYMSYLSQGLDPIYPVYVNDLVPGSDLDIDFQVSFDTITASWDTSGDPCPVTNYQWSITRLDGNVTQEYLDMRTKTSGENDELQMANGETYYSLVKVTNALGYQYIIRSDGVTIKDTALLPGKVYDGDVAGFDLDYLPTKTSASGNWNGFGLPPEAIIQVDVETGNPGIQINQSYIDQQDDSQVISFYEVALGSDRRFDETRTNVMPFINVGLNTSVVFYDLVGVTLKTALYYFTVRATSKSFSTAEVSSNGFYMGFDKGVGANEIKVGPCISSKSDMDVIWEDFTTDLTMLLYYVAVSNNNDANGTDCKLYIDGGRASDADKARLFTEMDMTNNGLDTYMEIRNLQLEQNKEYYVYVIGTDKTGQCAMNVTKVLVDVTSPVTGRIKAGPYYDMILTYAVDNASLVIDWENFADLESGISKLELSLWSNTSCTEDSTEEIVVDWISVSSNITTFTMVDLNMTNDKPYTVRLRVTNCAGLESEVATNPIVFDSSTPTAGRVADGLDFTNDRVWFNDRTSVSGSLLHLPSPTVEACPPRPTSMTNATGWNIMDSFGFNDPDGQFWKIVHNPNNVRMVYENEQVEIKMYHDINSDRILSGAYYRSADMDSTGGVYQVQIKCANGSGNAVTGVMFWDGPESSISPYKYQRDIEFPNCQCCLKLPIVDECEGCNCTAYRIDYNVSTDTLTTEAAPTPAPVTPAPPPYDVIDDKGQSVTKGKNYVARASCGIQMIVATAEYNVSRLIAWCRNFNDTYEILKTEAQLPFDPTATFHTYKLVFFSELEDPTAPTRCFQVFIDGEYITEVCGAPELSKNTKLFFHVYNKDNYMPVSDDPLNVWTTRATFANLVLPPTLGLPCRLGDPFRGGTNGIIQYDVGIGRSKLTTEIVSFRKVLEPCLPCFYSCSRINCDPSCKTDVTEMKTFTLTGIDLPPKESYSNGTHTYDVIISYYLTVRATLGSGATVTASSDGFYIDDTPPVFDLDIMKGDFYIDVNQGPLTPVRFSSSNSTIKAFWRCSDKESEIIEYLWAIGTTPGGEEMQNYTSTGTTASGTNPSFEGQLTHESKFYVSVICKNGANKESKFEDQIGLTILLENPNVTDVNTTVEGSADFPQPVTPADAKIGTDPTSIGFVFEIIPDPRIDRYDMCLGSEEGQDDIFPCTWVGYNTSGEVKIMNGSLYLNGKIMSRLSEVKAFNQNQTDDERAAPTNNVFRMEPGRTVFVTCRVCSVAMLCTKKNLGSLTMASQTATFKRSQGGQAIDATVEMETRSSRRRRSSPPTIELVTPSGLAEGQALMIEPLTEDEMNTVYGSASSTNFQPYIVNPTNTTDLTERLLYKRMKDYSYSFTVVPVGHLPMPGPVSISYSDPIGPIQKGLRNMLLHLNPSQQYWEITSRSCTSVDAAQREVWVNGTDTMTVKVCNTWRNPNNGQSSRRRREVSNGDYYHSETQFIVATVDAEVYNSPPELNVSAYVTIQEDQGTLTYQLSAVDEEGDQVYFRLNSNSDTGLGTAKCYGNRTSDQYLLNPVLLCSLHRFTFTPCSGCSGNVSVNLQLYEQQTDPDIPPASSVATIYVNITEVNDPPVAFLAKDGVYMLENDVTEPVAVSDLKQST</sequence>